<dbReference type="InterPro" id="IPR050742">
    <property type="entry name" value="Helicase_Restrict-Modif_Enz"/>
</dbReference>
<organism evidence="2">
    <name type="scientific">viral metagenome</name>
    <dbReference type="NCBI Taxonomy" id="1070528"/>
    <lineage>
        <taxon>unclassified sequences</taxon>
        <taxon>metagenomes</taxon>
        <taxon>organismal metagenomes</taxon>
    </lineage>
</organism>
<evidence type="ECO:0000259" key="1">
    <source>
        <dbReference type="PROSITE" id="PS51192"/>
    </source>
</evidence>
<dbReference type="GO" id="GO:0005829">
    <property type="term" value="C:cytosol"/>
    <property type="evidence" value="ECO:0007669"/>
    <property type="project" value="TreeGrafter"/>
</dbReference>
<dbReference type="GO" id="GO:0016787">
    <property type="term" value="F:hydrolase activity"/>
    <property type="evidence" value="ECO:0007669"/>
    <property type="project" value="InterPro"/>
</dbReference>
<dbReference type="SMART" id="SM00487">
    <property type="entry name" value="DEXDc"/>
    <property type="match status" value="1"/>
</dbReference>
<dbReference type="InterPro" id="IPR014001">
    <property type="entry name" value="Helicase_ATP-bd"/>
</dbReference>
<protein>
    <recommendedName>
        <fullName evidence="1">Helicase ATP-binding domain-containing protein</fullName>
    </recommendedName>
</protein>
<dbReference type="PANTHER" id="PTHR47396:SF1">
    <property type="entry name" value="ATP-DEPENDENT HELICASE IRC3-RELATED"/>
    <property type="match status" value="1"/>
</dbReference>
<dbReference type="CDD" id="cd18785">
    <property type="entry name" value="SF2_C"/>
    <property type="match status" value="1"/>
</dbReference>
<reference evidence="2" key="1">
    <citation type="journal article" date="2020" name="Nature">
        <title>Giant virus diversity and host interactions through global metagenomics.</title>
        <authorList>
            <person name="Schulz F."/>
            <person name="Roux S."/>
            <person name="Paez-Espino D."/>
            <person name="Jungbluth S."/>
            <person name="Walsh D.A."/>
            <person name="Denef V.J."/>
            <person name="McMahon K.D."/>
            <person name="Konstantinidis K.T."/>
            <person name="Eloe-Fadrosh E.A."/>
            <person name="Kyrpides N.C."/>
            <person name="Woyke T."/>
        </authorList>
    </citation>
    <scope>NUCLEOTIDE SEQUENCE</scope>
    <source>
        <strain evidence="2">GVMAG-M-3300020192-26</strain>
    </source>
</reference>
<evidence type="ECO:0000313" key="2">
    <source>
        <dbReference type="EMBL" id="QHT01080.1"/>
    </source>
</evidence>
<dbReference type="Gene3D" id="3.40.50.300">
    <property type="entry name" value="P-loop containing nucleotide triphosphate hydrolases"/>
    <property type="match status" value="2"/>
</dbReference>
<dbReference type="PANTHER" id="PTHR47396">
    <property type="entry name" value="TYPE I RESTRICTION ENZYME ECOKI R PROTEIN"/>
    <property type="match status" value="1"/>
</dbReference>
<name>A0A6C0CB83_9ZZZZ</name>
<proteinExistence type="predicted"/>
<dbReference type="Pfam" id="PF04851">
    <property type="entry name" value="ResIII"/>
    <property type="match status" value="1"/>
</dbReference>
<dbReference type="AlphaFoldDB" id="A0A6C0CB83"/>
<sequence length="509" mass="59202">MSTQINRFGYIINKEKMTEDEIIKMRENLTVKPYKPGNFGKFAKDNSFAVFLENKKCFSIPKYYGLEHLGQPEVNKLETYKFPTFDMQYLGKLRPRQEIIAENIIKGFETHRGGLLVAACGIGKTNLAIYIACRYKLKTLFIVHKEFLKRQASDRIKETTNIKQIGTIQRQTMDTDHPFVIAMVHSLAKIDYDHHMFKDFGLIIIDEVHHMAAKNFSNVFRKMTGKYMLGISAEKSRMDGLYKIINWYMGPILHEEPQKPNDMVVVKKIHFRSSNEKRTKVVTNKYTQEPDRSTMITNLVMIKKRNVLILNMLKELFDEGKNVLFLTGRIKHVNLFYKLLTEDENITGSVGKYIGSMSDTELEISSTKQIILGTFAMAEEGLDIANLNVVILSTPKSATKQSIGRILRKEVYETHPIVIDIEDEDNSIFVAQSKKRNAYYSKQQYQVQHFFVADYERKNYKMFDDMDFITMCMTTLPDKTEVAQFHEEQKQHIDNIDIDNLEFLSEEEN</sequence>
<dbReference type="EMBL" id="MN739363">
    <property type="protein sequence ID" value="QHT01080.1"/>
    <property type="molecule type" value="Genomic_DNA"/>
</dbReference>
<accession>A0A6C0CB83</accession>
<dbReference type="InterPro" id="IPR006935">
    <property type="entry name" value="Helicase/UvrB_N"/>
</dbReference>
<feature type="domain" description="Helicase ATP-binding" evidence="1">
    <location>
        <begin position="105"/>
        <end position="233"/>
    </location>
</feature>
<dbReference type="GO" id="GO:0005524">
    <property type="term" value="F:ATP binding"/>
    <property type="evidence" value="ECO:0007669"/>
    <property type="project" value="InterPro"/>
</dbReference>
<dbReference type="SUPFAM" id="SSF52540">
    <property type="entry name" value="P-loop containing nucleoside triphosphate hydrolases"/>
    <property type="match status" value="2"/>
</dbReference>
<dbReference type="InterPro" id="IPR027417">
    <property type="entry name" value="P-loop_NTPase"/>
</dbReference>
<dbReference type="GO" id="GO:0003677">
    <property type="term" value="F:DNA binding"/>
    <property type="evidence" value="ECO:0007669"/>
    <property type="project" value="InterPro"/>
</dbReference>
<dbReference type="PROSITE" id="PS51192">
    <property type="entry name" value="HELICASE_ATP_BIND_1"/>
    <property type="match status" value="1"/>
</dbReference>